<dbReference type="SMART" id="SM00052">
    <property type="entry name" value="EAL"/>
    <property type="match status" value="1"/>
</dbReference>
<gene>
    <name evidence="3" type="ORF">EF096_02010</name>
</gene>
<dbReference type="InterPro" id="IPR000160">
    <property type="entry name" value="GGDEF_dom"/>
</dbReference>
<dbReference type="SMART" id="SM00267">
    <property type="entry name" value="GGDEF"/>
    <property type="match status" value="1"/>
</dbReference>
<evidence type="ECO:0000259" key="2">
    <source>
        <dbReference type="PROSITE" id="PS50885"/>
    </source>
</evidence>
<accession>A0ABX9XRH6</accession>
<evidence type="ECO:0000313" key="3">
    <source>
        <dbReference type="EMBL" id="ROZ88488.1"/>
    </source>
</evidence>
<dbReference type="PANTHER" id="PTHR33121">
    <property type="entry name" value="CYCLIC DI-GMP PHOSPHODIESTERASE PDEF"/>
    <property type="match status" value="1"/>
</dbReference>
<feature type="domain" description="EAL" evidence="1">
    <location>
        <begin position="511"/>
        <end position="764"/>
    </location>
</feature>
<organism evidence="3 4">
    <name type="scientific">Pseudomonas neustonica</name>
    <dbReference type="NCBI Taxonomy" id="2487346"/>
    <lineage>
        <taxon>Bacteria</taxon>
        <taxon>Pseudomonadati</taxon>
        <taxon>Pseudomonadota</taxon>
        <taxon>Gammaproteobacteria</taxon>
        <taxon>Pseudomonadales</taxon>
        <taxon>Pseudomonadaceae</taxon>
        <taxon>Pseudomonas</taxon>
    </lineage>
</organism>
<dbReference type="InterPro" id="IPR001633">
    <property type="entry name" value="EAL_dom"/>
</dbReference>
<dbReference type="InterPro" id="IPR050706">
    <property type="entry name" value="Cyclic-di-GMP_PDE-like"/>
</dbReference>
<evidence type="ECO:0000259" key="1">
    <source>
        <dbReference type="PROSITE" id="PS50883"/>
    </source>
</evidence>
<reference evidence="3 4" key="1">
    <citation type="submission" date="2018-11" db="EMBL/GenBank/DDBJ databases">
        <authorList>
            <person name="Jang G.I."/>
            <person name="Hwang C.Y."/>
        </authorList>
    </citation>
    <scope>NUCLEOTIDE SEQUENCE [LARGE SCALE GENOMIC DNA]</scope>
    <source>
        <strain evidence="3 4">SSM26</strain>
    </source>
</reference>
<dbReference type="SMART" id="SM00304">
    <property type="entry name" value="HAMP"/>
    <property type="match status" value="1"/>
</dbReference>
<comment type="caution">
    <text evidence="3">The sequence shown here is derived from an EMBL/GenBank/DDBJ whole genome shotgun (WGS) entry which is preliminary data.</text>
</comment>
<dbReference type="RefSeq" id="WP_123887925.1">
    <property type="nucleotide sequence ID" value="NZ_RKKU01000001.1"/>
</dbReference>
<keyword evidence="4" id="KW-1185">Reference proteome</keyword>
<dbReference type="InterPro" id="IPR003660">
    <property type="entry name" value="HAMP_dom"/>
</dbReference>
<evidence type="ECO:0000313" key="4">
    <source>
        <dbReference type="Proteomes" id="UP000275199"/>
    </source>
</evidence>
<dbReference type="InterPro" id="IPR043128">
    <property type="entry name" value="Rev_trsase/Diguanyl_cyclase"/>
</dbReference>
<protein>
    <submittedName>
        <fullName evidence="3">EAL domain-containing protein</fullName>
    </submittedName>
</protein>
<dbReference type="Pfam" id="PF00990">
    <property type="entry name" value="GGDEF"/>
    <property type="match status" value="1"/>
</dbReference>
<dbReference type="Pfam" id="PF00672">
    <property type="entry name" value="HAMP"/>
    <property type="match status" value="1"/>
</dbReference>
<dbReference type="Gene3D" id="6.10.340.10">
    <property type="match status" value="1"/>
</dbReference>
<dbReference type="SUPFAM" id="SSF141868">
    <property type="entry name" value="EAL domain-like"/>
    <property type="match status" value="1"/>
</dbReference>
<dbReference type="PANTHER" id="PTHR33121:SF19">
    <property type="entry name" value="CYCLIC DI-GMP PHOSPHODIESTERASE PA2567"/>
    <property type="match status" value="1"/>
</dbReference>
<dbReference type="InterPro" id="IPR029150">
    <property type="entry name" value="dCache_3"/>
</dbReference>
<sequence length="773" mass="84610">MRLNSLMRIRSLRTRLILTAVGLLAIVLGLVFLAVYASTNFSAQRQAQRQLEIGSNVFSNLLEARARELTNATQILVADFGFRQAVATGDLATIRSALLNQVGRIGADQALFFDAKGVLRISTATVAGADKVEVQALQSLSDQAMITVIDNRPYLLVEAVVRAPVPVGQVAMAFALDTALANELQKITGLEIRFVSRRDQEVMSAFSTMPFAQQNMSMQEGTQQFADEIYLTIPITLLDQAPYSVVAQLASPLNEALASFDYLKRELMIITLIALLVSSLLAVRLSGSLARPVTLLALAAGRIGRGDYSGKVALPRTDELGMLATSIDEMRVGIAEREKLISYNALHDPLTGLPNVSVIRERLRSAIANAQAGVLAQCDLVSAELLINARGQDFMDAFIRQSVTRLVDHLPAHALLAWQPGVGFLLLLERGNLDQAVVDIDALLARLSEKMQVDDIKLSSQWVAGVVEWPLNGSDPHELLRQASIALADASPGADRVAVYQAQRDRAFQRRIQLARDIRYAPEYKELSVVFQPKLDLASGEVRQVEALMRWTHSELGPIGPDEFIVLAEQTGSIGMLTQWMMDAVVSQLRDWIDRGIGLQVAMNISARDLDDPLFPQRIEGLLLAQQISPAYLSMEVTESALMTDPERSIVSLRVLRELGIALAVDDYGTGYSSLAMLKSLPVQDLKIDKSFVLQLAEGSEDAVIVKSTIELAHNMGLKVVAEGVENLYSLNWLKERHCDVAQGYFISRPLAAIDLEKWLDDTRGTFGGSEGA</sequence>
<dbReference type="Pfam" id="PF14827">
    <property type="entry name" value="dCache_3"/>
    <property type="match status" value="1"/>
</dbReference>
<dbReference type="SUPFAM" id="SSF158472">
    <property type="entry name" value="HAMP domain-like"/>
    <property type="match status" value="1"/>
</dbReference>
<dbReference type="CDD" id="cd01948">
    <property type="entry name" value="EAL"/>
    <property type="match status" value="1"/>
</dbReference>
<dbReference type="InterPro" id="IPR029787">
    <property type="entry name" value="Nucleotide_cyclase"/>
</dbReference>
<dbReference type="PROSITE" id="PS50883">
    <property type="entry name" value="EAL"/>
    <property type="match status" value="1"/>
</dbReference>
<dbReference type="Gene3D" id="3.30.70.270">
    <property type="match status" value="1"/>
</dbReference>
<dbReference type="PROSITE" id="PS50885">
    <property type="entry name" value="HAMP"/>
    <property type="match status" value="1"/>
</dbReference>
<dbReference type="Proteomes" id="UP000275199">
    <property type="component" value="Unassembled WGS sequence"/>
</dbReference>
<dbReference type="Gene3D" id="3.20.20.450">
    <property type="entry name" value="EAL domain"/>
    <property type="match status" value="1"/>
</dbReference>
<dbReference type="CDD" id="cd06225">
    <property type="entry name" value="HAMP"/>
    <property type="match status" value="1"/>
</dbReference>
<dbReference type="InterPro" id="IPR035919">
    <property type="entry name" value="EAL_sf"/>
</dbReference>
<proteinExistence type="predicted"/>
<dbReference type="EMBL" id="RKKU01000001">
    <property type="protein sequence ID" value="ROZ88488.1"/>
    <property type="molecule type" value="Genomic_DNA"/>
</dbReference>
<name>A0ABX9XRH6_9PSED</name>
<feature type="domain" description="HAMP" evidence="2">
    <location>
        <begin position="287"/>
        <end position="339"/>
    </location>
</feature>
<dbReference type="Pfam" id="PF00563">
    <property type="entry name" value="EAL"/>
    <property type="match status" value="1"/>
</dbReference>
<dbReference type="SUPFAM" id="SSF55073">
    <property type="entry name" value="Nucleotide cyclase"/>
    <property type="match status" value="1"/>
</dbReference>